<reference evidence="1 2" key="1">
    <citation type="submission" date="2019-06" db="EMBL/GenBank/DDBJ databases">
        <title>Spirosoma utsteinense sp. nov. isolated from Antarctic ice-free soils.</title>
        <authorList>
            <person name="Tahon G."/>
        </authorList>
    </citation>
    <scope>NUCLEOTIDE SEQUENCE [LARGE SCALE GENOMIC DNA]</scope>
    <source>
        <strain evidence="1 2">LMG 31447</strain>
    </source>
</reference>
<protein>
    <recommendedName>
        <fullName evidence="3">Bacteriocin</fullName>
    </recommendedName>
</protein>
<comment type="caution">
    <text evidence="1">The sequence shown here is derived from an EMBL/GenBank/DDBJ whole genome shotgun (WGS) entry which is preliminary data.</text>
</comment>
<evidence type="ECO:0000313" key="2">
    <source>
        <dbReference type="Proteomes" id="UP000700732"/>
    </source>
</evidence>
<evidence type="ECO:0000313" key="1">
    <source>
        <dbReference type="EMBL" id="MBC3791243.1"/>
    </source>
</evidence>
<dbReference type="EMBL" id="VFIA01000008">
    <property type="protein sequence ID" value="MBC3791243.1"/>
    <property type="molecule type" value="Genomic_DNA"/>
</dbReference>
<evidence type="ECO:0008006" key="3">
    <source>
        <dbReference type="Google" id="ProtNLM"/>
    </source>
</evidence>
<keyword evidence="2" id="KW-1185">Reference proteome</keyword>
<proteinExistence type="predicted"/>
<dbReference type="RefSeq" id="WP_186737037.1">
    <property type="nucleotide sequence ID" value="NZ_VFIA01000008.1"/>
</dbReference>
<name>A0ABR6W3Q8_9BACT</name>
<gene>
    <name evidence="1" type="ORF">FH603_1742</name>
</gene>
<dbReference type="Proteomes" id="UP000700732">
    <property type="component" value="Unassembled WGS sequence"/>
</dbReference>
<organism evidence="1 2">
    <name type="scientific">Spirosoma utsteinense</name>
    <dbReference type="NCBI Taxonomy" id="2585773"/>
    <lineage>
        <taxon>Bacteria</taxon>
        <taxon>Pseudomonadati</taxon>
        <taxon>Bacteroidota</taxon>
        <taxon>Cytophagia</taxon>
        <taxon>Cytophagales</taxon>
        <taxon>Cytophagaceae</taxon>
        <taxon>Spirosoma</taxon>
    </lineage>
</organism>
<sequence>MQNLTEKEAREVNGGSEATYNAFHEAGKAIHDAVVSAWNEVASWF</sequence>
<accession>A0ABR6W3Q8</accession>